<dbReference type="EMBL" id="KN431120">
    <property type="protein sequence ID" value="KHG25063.1"/>
    <property type="molecule type" value="Genomic_DNA"/>
</dbReference>
<dbReference type="AlphaFoldDB" id="A0A0B0PF47"/>
<evidence type="ECO:0000256" key="1">
    <source>
        <dbReference type="SAM" id="Phobius"/>
    </source>
</evidence>
<evidence type="ECO:0000313" key="2">
    <source>
        <dbReference type="EMBL" id="KHG25063.1"/>
    </source>
</evidence>
<organism evidence="2 3">
    <name type="scientific">Gossypium arboreum</name>
    <name type="common">Tree cotton</name>
    <name type="synonym">Gossypium nanking</name>
    <dbReference type="NCBI Taxonomy" id="29729"/>
    <lineage>
        <taxon>Eukaryota</taxon>
        <taxon>Viridiplantae</taxon>
        <taxon>Streptophyta</taxon>
        <taxon>Embryophyta</taxon>
        <taxon>Tracheophyta</taxon>
        <taxon>Spermatophyta</taxon>
        <taxon>Magnoliopsida</taxon>
        <taxon>eudicotyledons</taxon>
        <taxon>Gunneridae</taxon>
        <taxon>Pentapetalae</taxon>
        <taxon>rosids</taxon>
        <taxon>malvids</taxon>
        <taxon>Malvales</taxon>
        <taxon>Malvaceae</taxon>
        <taxon>Malvoideae</taxon>
        <taxon>Gossypium</taxon>
    </lineage>
</organism>
<name>A0A0B0PF47_GOSAR</name>
<keyword evidence="3" id="KW-1185">Reference proteome</keyword>
<sequence>MQLTNLYAYSLSFPFSFSTAILLEDPLKSEISITLSAVILGIVGFIFLNMACIGLD</sequence>
<evidence type="ECO:0000313" key="3">
    <source>
        <dbReference type="Proteomes" id="UP000032142"/>
    </source>
</evidence>
<protein>
    <submittedName>
        <fullName evidence="2">Uncharacterized protein</fullName>
    </submittedName>
</protein>
<keyword evidence="1" id="KW-0472">Membrane</keyword>
<feature type="transmembrane region" description="Helical" evidence="1">
    <location>
        <begin position="6"/>
        <end position="23"/>
    </location>
</feature>
<feature type="transmembrane region" description="Helical" evidence="1">
    <location>
        <begin position="35"/>
        <end position="55"/>
    </location>
</feature>
<keyword evidence="1" id="KW-1133">Transmembrane helix</keyword>
<gene>
    <name evidence="2" type="ORF">F383_09827</name>
</gene>
<accession>A0A0B0PF47</accession>
<reference evidence="3" key="1">
    <citation type="submission" date="2014-09" db="EMBL/GenBank/DDBJ databases">
        <authorList>
            <person name="Mudge J."/>
            <person name="Ramaraj T."/>
            <person name="Lindquist I.E."/>
            <person name="Bharti A.K."/>
            <person name="Sundararajan A."/>
            <person name="Cameron C.T."/>
            <person name="Woodward J.E."/>
            <person name="May G.D."/>
            <person name="Brubaker C."/>
            <person name="Broadhvest J."/>
            <person name="Wilkins T.A."/>
        </authorList>
    </citation>
    <scope>NUCLEOTIDE SEQUENCE</scope>
    <source>
        <strain evidence="3">cv. AKA8401</strain>
    </source>
</reference>
<dbReference type="Proteomes" id="UP000032142">
    <property type="component" value="Unassembled WGS sequence"/>
</dbReference>
<keyword evidence="1" id="KW-0812">Transmembrane</keyword>
<proteinExistence type="predicted"/>